<reference evidence="4 5" key="1">
    <citation type="submission" date="2018-03" db="EMBL/GenBank/DDBJ databases">
        <title>Ahniella affigens gen. nov., sp. nov., a gammaproteobacterium isolated from sandy soil near a stream.</title>
        <authorList>
            <person name="Ko Y."/>
            <person name="Kim J.-H."/>
        </authorList>
    </citation>
    <scope>NUCLEOTIDE SEQUENCE [LARGE SCALE GENOMIC DNA]</scope>
    <source>
        <strain evidence="4 5">D13</strain>
    </source>
</reference>
<dbReference type="AlphaFoldDB" id="A0A2P1PWZ6"/>
<evidence type="ECO:0008006" key="6">
    <source>
        <dbReference type="Google" id="ProtNLM"/>
    </source>
</evidence>
<feature type="compositionally biased region" description="Polar residues" evidence="1">
    <location>
        <begin position="52"/>
        <end position="65"/>
    </location>
</feature>
<evidence type="ECO:0000256" key="3">
    <source>
        <dbReference type="SAM" id="SignalP"/>
    </source>
</evidence>
<dbReference type="RefSeq" id="WP_106893280.1">
    <property type="nucleotide sequence ID" value="NZ_CP027860.1"/>
</dbReference>
<evidence type="ECO:0000256" key="2">
    <source>
        <dbReference type="SAM" id="Phobius"/>
    </source>
</evidence>
<feature type="transmembrane region" description="Helical" evidence="2">
    <location>
        <begin position="247"/>
        <end position="264"/>
    </location>
</feature>
<gene>
    <name evidence="4" type="ORF">C7S18_20265</name>
</gene>
<evidence type="ECO:0000313" key="4">
    <source>
        <dbReference type="EMBL" id="AVP99362.1"/>
    </source>
</evidence>
<keyword evidence="2" id="KW-1133">Transmembrane helix</keyword>
<reference evidence="4 5" key="2">
    <citation type="submission" date="2018-03" db="EMBL/GenBank/DDBJ databases">
        <authorList>
            <person name="Keele B.F."/>
        </authorList>
    </citation>
    <scope>NUCLEOTIDE SEQUENCE [LARGE SCALE GENOMIC DNA]</scope>
    <source>
        <strain evidence="4 5">D13</strain>
    </source>
</reference>
<accession>A0A2P1PWZ6</accession>
<keyword evidence="2" id="KW-0812">Transmembrane</keyword>
<proteinExistence type="predicted"/>
<dbReference type="KEGG" id="xba:C7S18_20265"/>
<organism evidence="4 5">
    <name type="scientific">Ahniella affigens</name>
    <dbReference type="NCBI Taxonomy" id="2021234"/>
    <lineage>
        <taxon>Bacteria</taxon>
        <taxon>Pseudomonadati</taxon>
        <taxon>Pseudomonadota</taxon>
        <taxon>Gammaproteobacteria</taxon>
        <taxon>Lysobacterales</taxon>
        <taxon>Rhodanobacteraceae</taxon>
        <taxon>Ahniella</taxon>
    </lineage>
</organism>
<evidence type="ECO:0000256" key="1">
    <source>
        <dbReference type="SAM" id="MobiDB-lite"/>
    </source>
</evidence>
<feature type="chain" id="PRO_5015117335" description="IPTL-CTERM protein sorting domain-containing protein" evidence="3">
    <location>
        <begin position="22"/>
        <end position="269"/>
    </location>
</feature>
<protein>
    <recommendedName>
        <fullName evidence="6">IPTL-CTERM protein sorting domain-containing protein</fullName>
    </recommendedName>
</protein>
<feature type="signal peptide" evidence="3">
    <location>
        <begin position="1"/>
        <end position="21"/>
    </location>
</feature>
<keyword evidence="2" id="KW-0472">Membrane</keyword>
<name>A0A2P1PWZ6_9GAMM</name>
<dbReference type="Proteomes" id="UP000241074">
    <property type="component" value="Chromosome"/>
</dbReference>
<sequence length="269" mass="27351">MKAPLLLVSILAVAAYAPVNAQNLFNQATVTRGIPAGGSYVPPGGLYDNEQSDGSTSLASQDSSGTLTARSADDFVLTLAGCPNNQILVTQIRTQMVQADAAPQPFAIDLYQDDGTGNSPAPTNSIIPFATAQQTSSVVLGAFGVGTSIHEVAFNPTNLVLTSGTRYWISGYGATAASNAASFNNFFAASAGLASTTDNGVIIAPGAGVANWTPVDSVIGPPALAFSFAIDGRCAGEAAPVSANTPWALWSLMGLLALAGVLVVRRQTA</sequence>
<keyword evidence="3" id="KW-0732">Signal</keyword>
<evidence type="ECO:0000313" key="5">
    <source>
        <dbReference type="Proteomes" id="UP000241074"/>
    </source>
</evidence>
<dbReference type="EMBL" id="CP027860">
    <property type="protein sequence ID" value="AVP99362.1"/>
    <property type="molecule type" value="Genomic_DNA"/>
</dbReference>
<feature type="region of interest" description="Disordered" evidence="1">
    <location>
        <begin position="41"/>
        <end position="65"/>
    </location>
</feature>
<keyword evidence="5" id="KW-1185">Reference proteome</keyword>